<evidence type="ECO:0000313" key="1">
    <source>
        <dbReference type="EMBL" id="TEY62649.1"/>
    </source>
</evidence>
<name>A0A4Y8D1U4_9HELO</name>
<dbReference type="EMBL" id="PHWZ01000159">
    <property type="protein sequence ID" value="TEY62649.1"/>
    <property type="molecule type" value="Genomic_DNA"/>
</dbReference>
<organism evidence="1 2">
    <name type="scientific">Botryotinia calthae</name>
    <dbReference type="NCBI Taxonomy" id="38488"/>
    <lineage>
        <taxon>Eukaryota</taxon>
        <taxon>Fungi</taxon>
        <taxon>Dikarya</taxon>
        <taxon>Ascomycota</taxon>
        <taxon>Pezizomycotina</taxon>
        <taxon>Leotiomycetes</taxon>
        <taxon>Helotiales</taxon>
        <taxon>Sclerotiniaceae</taxon>
        <taxon>Botryotinia</taxon>
    </lineage>
</organism>
<dbReference type="OrthoDB" id="3488362at2759"/>
<dbReference type="Proteomes" id="UP000297299">
    <property type="component" value="Unassembled WGS sequence"/>
</dbReference>
<dbReference type="AlphaFoldDB" id="A0A4Y8D1U4"/>
<reference evidence="1 2" key="1">
    <citation type="submission" date="2017-11" db="EMBL/GenBank/DDBJ databases">
        <title>Comparative genomics of Botrytis spp.</title>
        <authorList>
            <person name="Valero-Jimenez C.A."/>
            <person name="Tapia P."/>
            <person name="Veloso J."/>
            <person name="Silva-Moreno E."/>
            <person name="Staats M."/>
            <person name="Valdes J.H."/>
            <person name="Van Kan J.A.L."/>
        </authorList>
    </citation>
    <scope>NUCLEOTIDE SEQUENCE [LARGE SCALE GENOMIC DNA]</scope>
    <source>
        <strain evidence="1 2">MUCL2830</strain>
    </source>
</reference>
<proteinExistence type="predicted"/>
<comment type="caution">
    <text evidence="1">The sequence shown here is derived from an EMBL/GenBank/DDBJ whole genome shotgun (WGS) entry which is preliminary data.</text>
</comment>
<gene>
    <name evidence="1" type="ORF">BOTCAL_0159g00200</name>
</gene>
<sequence>MYYYLSDWAYRHAVHQGREYCQNVELDDRMGLVTISKVNTCSDHVAKLLFVATKKTLVNIRIRLPPLDEPKMTRFQAELRGPNTRPDFEKLEAVPHGILLKYLRPSNLTVIRKTMIEIIRTELEFLFALRILNLQLILTMGELGL</sequence>
<accession>A0A4Y8D1U4</accession>
<evidence type="ECO:0000313" key="2">
    <source>
        <dbReference type="Proteomes" id="UP000297299"/>
    </source>
</evidence>
<protein>
    <submittedName>
        <fullName evidence="1">Uncharacterized protein</fullName>
    </submittedName>
</protein>
<keyword evidence="2" id="KW-1185">Reference proteome</keyword>